<organism evidence="1 2">
    <name type="scientific">Hymenobacter aquaticus</name>
    <dbReference type="NCBI Taxonomy" id="1867101"/>
    <lineage>
        <taxon>Bacteria</taxon>
        <taxon>Pseudomonadati</taxon>
        <taxon>Bacteroidota</taxon>
        <taxon>Cytophagia</taxon>
        <taxon>Cytophagales</taxon>
        <taxon>Hymenobacteraceae</taxon>
        <taxon>Hymenobacter</taxon>
    </lineage>
</organism>
<reference evidence="1 2" key="1">
    <citation type="submission" date="2019-04" db="EMBL/GenBank/DDBJ databases">
        <authorList>
            <person name="Feng G."/>
            <person name="Zhang J."/>
            <person name="Zhu H."/>
        </authorList>
    </citation>
    <scope>NUCLEOTIDE SEQUENCE [LARGE SCALE GENOMIC DNA]</scope>
    <source>
        <strain evidence="1 2">JCM 31653</strain>
    </source>
</reference>
<dbReference type="Proteomes" id="UP000297549">
    <property type="component" value="Unassembled WGS sequence"/>
</dbReference>
<dbReference type="EMBL" id="SRLC01000001">
    <property type="protein sequence ID" value="TGE24938.1"/>
    <property type="molecule type" value="Genomic_DNA"/>
</dbReference>
<comment type="caution">
    <text evidence="1">The sequence shown here is derived from an EMBL/GenBank/DDBJ whole genome shotgun (WGS) entry which is preliminary data.</text>
</comment>
<dbReference type="OrthoDB" id="9863463at2"/>
<dbReference type="AlphaFoldDB" id="A0A4Z0Q4F2"/>
<dbReference type="RefSeq" id="WP_135462517.1">
    <property type="nucleotide sequence ID" value="NZ_SRLC01000001.1"/>
</dbReference>
<name>A0A4Z0Q4F2_9BACT</name>
<accession>A0A4Z0Q4F2</accession>
<evidence type="ECO:0000313" key="1">
    <source>
        <dbReference type="EMBL" id="TGE24938.1"/>
    </source>
</evidence>
<gene>
    <name evidence="1" type="ORF">E5K00_06990</name>
</gene>
<keyword evidence="2" id="KW-1185">Reference proteome</keyword>
<sequence length="98" mass="11140">MALVIHITLALLLNLVRTRFSRPPQRTSVLTGAGLVRIYLSTLATRVILPYALGAALCLLLHVRAESNSVILLLPHFYMLLIRREILEFIQHTLIRKK</sequence>
<protein>
    <submittedName>
        <fullName evidence="1">Uncharacterized protein</fullName>
    </submittedName>
</protein>
<proteinExistence type="predicted"/>
<evidence type="ECO:0000313" key="2">
    <source>
        <dbReference type="Proteomes" id="UP000297549"/>
    </source>
</evidence>